<feature type="compositionally biased region" description="Basic and acidic residues" evidence="1">
    <location>
        <begin position="211"/>
        <end position="230"/>
    </location>
</feature>
<evidence type="ECO:0000256" key="1">
    <source>
        <dbReference type="SAM" id="MobiDB-lite"/>
    </source>
</evidence>
<keyword evidence="2" id="KW-0812">Transmembrane</keyword>
<organism evidence="3 4">
    <name type="scientific">Saccharothrix carnea</name>
    <dbReference type="NCBI Taxonomy" id="1280637"/>
    <lineage>
        <taxon>Bacteria</taxon>
        <taxon>Bacillati</taxon>
        <taxon>Actinomycetota</taxon>
        <taxon>Actinomycetes</taxon>
        <taxon>Pseudonocardiales</taxon>
        <taxon>Pseudonocardiaceae</taxon>
        <taxon>Saccharothrix</taxon>
    </lineage>
</organism>
<evidence type="ECO:0000313" key="4">
    <source>
        <dbReference type="Proteomes" id="UP000241118"/>
    </source>
</evidence>
<dbReference type="EMBL" id="PYAX01000010">
    <property type="protein sequence ID" value="PSL53112.1"/>
    <property type="molecule type" value="Genomic_DNA"/>
</dbReference>
<keyword evidence="2" id="KW-0472">Membrane</keyword>
<feature type="transmembrane region" description="Helical" evidence="2">
    <location>
        <begin position="128"/>
        <end position="145"/>
    </location>
</feature>
<feature type="transmembrane region" description="Helical" evidence="2">
    <location>
        <begin position="20"/>
        <end position="40"/>
    </location>
</feature>
<gene>
    <name evidence="3" type="ORF">B0I31_110205</name>
</gene>
<dbReference type="Pfam" id="PF14325">
    <property type="entry name" value="DUF4383"/>
    <property type="match status" value="1"/>
</dbReference>
<dbReference type="AlphaFoldDB" id="A0A2P8I3S1"/>
<evidence type="ECO:0000256" key="2">
    <source>
        <dbReference type="SAM" id="Phobius"/>
    </source>
</evidence>
<keyword evidence="4" id="KW-1185">Reference proteome</keyword>
<sequence>MTHHSTVGRVKVAGLQPAQVLAGLVGLVFLALGVLGFVRTGFGDFAGDQHAMLLGFTLNPLHNVVHLAFGVLGLLMASTSGLARLYGWILFLAYGAVLLWGLALAGVFSTNPVAGLGNPLALNVNDNWLHLGLAAVGLLIAVLPARRKIVTEPPVDERTGEQPVTPAAPVAGAPVADRYDEGRYDQDRHQREPSIRDPKADPVTQEMPTQRVDDSRHGARGAHPDERIESMDPTVNPRPVQPVDPAIAEQHKSRFSR</sequence>
<name>A0A2P8I3S1_SACCR</name>
<proteinExistence type="predicted"/>
<feature type="region of interest" description="Disordered" evidence="1">
    <location>
        <begin position="153"/>
        <end position="257"/>
    </location>
</feature>
<dbReference type="OrthoDB" id="572373at2"/>
<feature type="transmembrane region" description="Helical" evidence="2">
    <location>
        <begin position="60"/>
        <end position="78"/>
    </location>
</feature>
<dbReference type="Proteomes" id="UP000241118">
    <property type="component" value="Unassembled WGS sequence"/>
</dbReference>
<feature type="transmembrane region" description="Helical" evidence="2">
    <location>
        <begin position="85"/>
        <end position="108"/>
    </location>
</feature>
<protein>
    <submittedName>
        <fullName evidence="3">Uncharacterized protein DUF4383</fullName>
    </submittedName>
</protein>
<feature type="compositionally biased region" description="Basic and acidic residues" evidence="1">
    <location>
        <begin position="177"/>
        <end position="200"/>
    </location>
</feature>
<feature type="compositionally biased region" description="Low complexity" evidence="1">
    <location>
        <begin position="163"/>
        <end position="176"/>
    </location>
</feature>
<evidence type="ECO:0000313" key="3">
    <source>
        <dbReference type="EMBL" id="PSL53112.1"/>
    </source>
</evidence>
<reference evidence="3 4" key="1">
    <citation type="submission" date="2018-03" db="EMBL/GenBank/DDBJ databases">
        <title>Genomic Encyclopedia of Type Strains, Phase III (KMG-III): the genomes of soil and plant-associated and newly described type strains.</title>
        <authorList>
            <person name="Whitman W."/>
        </authorList>
    </citation>
    <scope>NUCLEOTIDE SEQUENCE [LARGE SCALE GENOMIC DNA]</scope>
    <source>
        <strain evidence="3 4">CGMCC 4.7097</strain>
    </source>
</reference>
<dbReference type="RefSeq" id="WP_106618538.1">
    <property type="nucleotide sequence ID" value="NZ_PYAX01000010.1"/>
</dbReference>
<comment type="caution">
    <text evidence="3">The sequence shown here is derived from an EMBL/GenBank/DDBJ whole genome shotgun (WGS) entry which is preliminary data.</text>
</comment>
<accession>A0A2P8I3S1</accession>
<keyword evidence="2" id="KW-1133">Transmembrane helix</keyword>